<name>N1V764_9MICC</name>
<comment type="caution">
    <text evidence="1">The sequence shown here is derived from an EMBL/GenBank/DDBJ whole genome shotgun (WGS) entry which is preliminary data.</text>
</comment>
<dbReference type="EMBL" id="ANPE02000133">
    <property type="protein sequence ID" value="EMY34093.1"/>
    <property type="molecule type" value="Genomic_DNA"/>
</dbReference>
<protein>
    <submittedName>
        <fullName evidence="1">Uncharacterized protein</fullName>
    </submittedName>
</protein>
<sequence>MSAERGNDEWAAILDSMEADLVRALQQLEGHSDPVMEVAQWTPPVGAGAVPAELEERARKLLASQAEVAGMLAVAKRQTAQHLDAVSRIPEPDRLRESIYLDITG</sequence>
<dbReference type="AlphaFoldDB" id="N1V764"/>
<keyword evidence="2" id="KW-1185">Reference proteome</keyword>
<evidence type="ECO:0000313" key="1">
    <source>
        <dbReference type="EMBL" id="EMY34093.1"/>
    </source>
</evidence>
<evidence type="ECO:0000313" key="2">
    <source>
        <dbReference type="Proteomes" id="UP000010729"/>
    </source>
</evidence>
<reference evidence="1 2" key="1">
    <citation type="journal article" date="2013" name="Genome Announc.">
        <title>Draft Genome Sequence of Arthrobacter crystallopoietes Strain BAB-32, Revealing Genes for Bioremediation.</title>
        <authorList>
            <person name="Joshi M.N."/>
            <person name="Pandit A.S."/>
            <person name="Sharma A."/>
            <person name="Pandya R.V."/>
            <person name="Desai S.M."/>
            <person name="Saxena A.K."/>
            <person name="Bagatharia S.B."/>
        </authorList>
    </citation>
    <scope>NUCLEOTIDE SEQUENCE [LARGE SCALE GENOMIC DNA]</scope>
    <source>
        <strain evidence="1 2">BAB-32</strain>
    </source>
</reference>
<organism evidence="1 2">
    <name type="scientific">Arthrobacter crystallopoietes BAB-32</name>
    <dbReference type="NCBI Taxonomy" id="1246476"/>
    <lineage>
        <taxon>Bacteria</taxon>
        <taxon>Bacillati</taxon>
        <taxon>Actinomycetota</taxon>
        <taxon>Actinomycetes</taxon>
        <taxon>Micrococcales</taxon>
        <taxon>Micrococcaceae</taxon>
        <taxon>Crystallibacter</taxon>
    </lineage>
</organism>
<proteinExistence type="predicted"/>
<gene>
    <name evidence="1" type="ORF">D477_011391</name>
</gene>
<dbReference type="Proteomes" id="UP000010729">
    <property type="component" value="Unassembled WGS sequence"/>
</dbReference>
<accession>N1V764</accession>